<name>A0A938YYG0_9ARCH</name>
<comment type="caution">
    <text evidence="2">The sequence shown here is derived from an EMBL/GenBank/DDBJ whole genome shotgun (WGS) entry which is preliminary data.</text>
</comment>
<proteinExistence type="predicted"/>
<evidence type="ECO:0000256" key="1">
    <source>
        <dbReference type="SAM" id="MobiDB-lite"/>
    </source>
</evidence>
<gene>
    <name evidence="2" type="ORF">JW744_05985</name>
</gene>
<evidence type="ECO:0000313" key="3">
    <source>
        <dbReference type="Proteomes" id="UP000809243"/>
    </source>
</evidence>
<dbReference type="AlphaFoldDB" id="A0A938YYG0"/>
<reference evidence="2" key="1">
    <citation type="submission" date="2021-01" db="EMBL/GenBank/DDBJ databases">
        <title>Active Sulfur Cycling in an Early Earth Analoge.</title>
        <authorList>
            <person name="Hahn C.R."/>
            <person name="Youssef N.H."/>
            <person name="Elshahed M."/>
        </authorList>
    </citation>
    <scope>NUCLEOTIDE SEQUENCE</scope>
    <source>
        <strain evidence="2">Zod_Metabat.1151</strain>
    </source>
</reference>
<feature type="compositionally biased region" description="Basic and acidic residues" evidence="1">
    <location>
        <begin position="1"/>
        <end position="10"/>
    </location>
</feature>
<feature type="region of interest" description="Disordered" evidence="1">
    <location>
        <begin position="1"/>
        <end position="31"/>
    </location>
</feature>
<accession>A0A938YYG0</accession>
<evidence type="ECO:0000313" key="2">
    <source>
        <dbReference type="EMBL" id="MBN2067991.1"/>
    </source>
</evidence>
<protein>
    <submittedName>
        <fullName evidence="2">Uncharacterized protein</fullName>
    </submittedName>
</protein>
<sequence>MKRRMNATEKARKKMGWPHATVGVPAGDKRAGRIKQANALEGKGGGGIQDAMLPAWKRKRLKK</sequence>
<dbReference type="EMBL" id="JAFGDB010000106">
    <property type="protein sequence ID" value="MBN2067991.1"/>
    <property type="molecule type" value="Genomic_DNA"/>
</dbReference>
<organism evidence="2 3">
    <name type="scientific">Candidatus Iainarchaeum sp</name>
    <dbReference type="NCBI Taxonomy" id="3101447"/>
    <lineage>
        <taxon>Archaea</taxon>
        <taxon>Candidatus Iainarchaeota</taxon>
        <taxon>Candidatus Iainarchaeia</taxon>
        <taxon>Candidatus Iainarchaeales</taxon>
        <taxon>Candidatus Iainarchaeaceae</taxon>
        <taxon>Candidatus Iainarchaeum</taxon>
    </lineage>
</organism>
<dbReference type="Proteomes" id="UP000809243">
    <property type="component" value="Unassembled WGS sequence"/>
</dbReference>